<dbReference type="Proteomes" id="UP000679691">
    <property type="component" value="Unassembled WGS sequence"/>
</dbReference>
<organism evidence="2 3">
    <name type="scientific">Rhinopithecimicrobium faecis</name>
    <dbReference type="NCBI Taxonomy" id="2820698"/>
    <lineage>
        <taxon>Bacteria</taxon>
        <taxon>Pseudomonadati</taxon>
        <taxon>Bacteroidota</taxon>
        <taxon>Sphingobacteriia</taxon>
        <taxon>Sphingobacteriales</taxon>
        <taxon>Sphingobacteriaceae</taxon>
        <taxon>Rhinopithecimicrobium</taxon>
    </lineage>
</organism>
<evidence type="ECO:0000313" key="3">
    <source>
        <dbReference type="Proteomes" id="UP000679691"/>
    </source>
</evidence>
<evidence type="ECO:0008006" key="4">
    <source>
        <dbReference type="Google" id="ProtNLM"/>
    </source>
</evidence>
<evidence type="ECO:0000313" key="2">
    <source>
        <dbReference type="EMBL" id="MBP3943707.1"/>
    </source>
</evidence>
<dbReference type="AlphaFoldDB" id="A0A8T4HED8"/>
<evidence type="ECO:0000256" key="1">
    <source>
        <dbReference type="SAM" id="Phobius"/>
    </source>
</evidence>
<feature type="transmembrane region" description="Helical" evidence="1">
    <location>
        <begin position="93"/>
        <end position="111"/>
    </location>
</feature>
<proteinExistence type="predicted"/>
<name>A0A8T4HED8_9SPHI</name>
<keyword evidence="1" id="KW-1133">Transmembrane helix</keyword>
<sequence>MYTLLLSFIFAASFIWFQTSRKVKFIAQPDFLRKLFPTPRKAVFSALIIYACCLLAICLLQGIGAGIPGFIGILMASFSCIVLLQPYRFWTSLRLAIMVFICLVVETLFTFQTSLF</sequence>
<dbReference type="RefSeq" id="WP_353547208.1">
    <property type="nucleotide sequence ID" value="NZ_JAGKSB010000009.1"/>
</dbReference>
<keyword evidence="1" id="KW-0472">Membrane</keyword>
<keyword evidence="3" id="KW-1185">Reference proteome</keyword>
<protein>
    <recommendedName>
        <fullName evidence="4">DUF3325 domain-containing protein</fullName>
    </recommendedName>
</protein>
<feature type="transmembrane region" description="Helical" evidence="1">
    <location>
        <begin position="67"/>
        <end position="87"/>
    </location>
</feature>
<dbReference type="EMBL" id="JAGKSB010000009">
    <property type="protein sequence ID" value="MBP3943707.1"/>
    <property type="molecule type" value="Genomic_DNA"/>
</dbReference>
<comment type="caution">
    <text evidence="2">The sequence shown here is derived from an EMBL/GenBank/DDBJ whole genome shotgun (WGS) entry which is preliminary data.</text>
</comment>
<feature type="transmembrane region" description="Helical" evidence="1">
    <location>
        <begin position="42"/>
        <end position="60"/>
    </location>
</feature>
<accession>A0A8T4HED8</accession>
<keyword evidence="1" id="KW-0812">Transmembrane</keyword>
<reference evidence="2" key="1">
    <citation type="submission" date="2021-03" db="EMBL/GenBank/DDBJ databases">
        <authorList>
            <person name="Lu T."/>
            <person name="Wang Q."/>
            <person name="Han X."/>
        </authorList>
    </citation>
    <scope>NUCLEOTIDE SEQUENCE</scope>
    <source>
        <strain evidence="2">WQ 2009</strain>
    </source>
</reference>
<gene>
    <name evidence="2" type="ORF">J5U18_09050</name>
</gene>